<keyword evidence="5" id="KW-0408">Iron</keyword>
<dbReference type="PROSITE" id="PS00198">
    <property type="entry name" value="4FE4S_FER_1"/>
    <property type="match status" value="3"/>
</dbReference>
<dbReference type="AlphaFoldDB" id="A0A7W0C734"/>
<keyword evidence="1" id="KW-0813">Transport</keyword>
<feature type="domain" description="4Fe-4S ferredoxin-type" evidence="9">
    <location>
        <begin position="458"/>
        <end position="490"/>
    </location>
</feature>
<evidence type="ECO:0000256" key="1">
    <source>
        <dbReference type="ARBA" id="ARBA00022448"/>
    </source>
</evidence>
<evidence type="ECO:0000256" key="4">
    <source>
        <dbReference type="ARBA" id="ARBA00022982"/>
    </source>
</evidence>
<dbReference type="Pfam" id="PF00037">
    <property type="entry name" value="Fer4"/>
    <property type="match status" value="1"/>
</dbReference>
<dbReference type="InterPro" id="IPR017896">
    <property type="entry name" value="4Fe4S_Fe-S-bd"/>
</dbReference>
<dbReference type="InterPro" id="IPR017900">
    <property type="entry name" value="4Fe4S_Fe_S_CS"/>
</dbReference>
<feature type="domain" description="4Fe-4S ferredoxin-type" evidence="9">
    <location>
        <begin position="338"/>
        <end position="368"/>
    </location>
</feature>
<dbReference type="Pfam" id="PF13187">
    <property type="entry name" value="Fer4_9"/>
    <property type="match status" value="1"/>
</dbReference>
<keyword evidence="6" id="KW-0411">Iron-sulfur</keyword>
<keyword evidence="3" id="KW-0479">Metal-binding</keyword>
<reference evidence="10 11" key="1">
    <citation type="submission" date="2020-07" db="EMBL/GenBank/DDBJ databases">
        <title>Genomic Encyclopedia of Type Strains, Phase IV (KMG-IV): sequencing the most valuable type-strain genomes for metagenomic binning, comparative biology and taxonomic classification.</title>
        <authorList>
            <person name="Goeker M."/>
        </authorList>
    </citation>
    <scope>NUCLEOTIDE SEQUENCE [LARGE SCALE GENOMIC DNA]</scope>
    <source>
        <strain evidence="10 11">DSM 17721</strain>
    </source>
</reference>
<dbReference type="SUPFAM" id="SSF54862">
    <property type="entry name" value="4Fe-4S ferredoxins"/>
    <property type="match status" value="2"/>
</dbReference>
<feature type="domain" description="4Fe-4S ferredoxin-type" evidence="9">
    <location>
        <begin position="255"/>
        <end position="278"/>
    </location>
</feature>
<feature type="transmembrane region" description="Helical" evidence="8">
    <location>
        <begin position="178"/>
        <end position="197"/>
    </location>
</feature>
<dbReference type="CDD" id="cd16373">
    <property type="entry name" value="DMSOR_beta_like"/>
    <property type="match status" value="1"/>
</dbReference>
<keyword evidence="8" id="KW-0812">Transmembrane</keyword>
<feature type="transmembrane region" description="Helical" evidence="8">
    <location>
        <begin position="51"/>
        <end position="71"/>
    </location>
</feature>
<protein>
    <submittedName>
        <fullName evidence="10">MauM/NapG family ferredoxin protein</fullName>
    </submittedName>
</protein>
<dbReference type="InterPro" id="IPR051684">
    <property type="entry name" value="Electron_Trans/Redox"/>
</dbReference>
<evidence type="ECO:0000259" key="9">
    <source>
        <dbReference type="PROSITE" id="PS51379"/>
    </source>
</evidence>
<dbReference type="Pfam" id="PF12838">
    <property type="entry name" value="Fer4_7"/>
    <property type="match status" value="1"/>
</dbReference>
<feature type="transmembrane region" description="Helical" evidence="8">
    <location>
        <begin position="134"/>
        <end position="157"/>
    </location>
</feature>
<sequence>MMFRRMTRAMCLAIFLVLLAGAGKIAASDLFLRMDPALTGLAGLAMRSLTWIWLPAVIVMASALLAGRIFCGYICPMGTTIDVADKCLAPAPKKQKASYAPSARLKYYILTFAAGAALCGVTFVYWAAPLSLITRFYGLVVYPVVLMIGDQAVTAFYPIASRMDLRTLMFLEIDPPRFATGFFVLLFFAAVFAAARISPRFWCRYLCPSGALLAILSRKPLIRRRVSPDCNQCGICVRNCPMAAIDPDAPEQARHEECIVCRQCESICPKNAVAFSADAATARRLHPSVSPARRQVIFSGIAGAATASVALTGLNVVARDLSEKGTVREARIIRPPGALPEPDFLEACVRCGQCMAACPTNTLQPVWFEAGLLGLFSPAVTPRRKYCDPECTACGNTCPTGAIQKIASAERTWAKIGTAVIYRQQCLAWEYKKSCMVCDEVCPYDALEFEKRPDLPYPVPHVKEDRCAGCGHCEHACPVYNQAAIVVTPMDAIRLRPGQSFEYAAKSRGFKLKKEPQDQKPASAAPAYPGADIPDGRAPQPPGMAPGFDEGG</sequence>
<organism evidence="10 11">
    <name type="scientific">Desulfosalsimonas propionicica</name>
    <dbReference type="NCBI Taxonomy" id="332175"/>
    <lineage>
        <taxon>Bacteria</taxon>
        <taxon>Pseudomonadati</taxon>
        <taxon>Thermodesulfobacteriota</taxon>
        <taxon>Desulfobacteria</taxon>
        <taxon>Desulfobacterales</taxon>
        <taxon>Desulfosalsimonadaceae</taxon>
        <taxon>Desulfosalsimonas</taxon>
    </lineage>
</organism>
<evidence type="ECO:0000256" key="6">
    <source>
        <dbReference type="ARBA" id="ARBA00023014"/>
    </source>
</evidence>
<dbReference type="GO" id="GO:0005886">
    <property type="term" value="C:plasma membrane"/>
    <property type="evidence" value="ECO:0007669"/>
    <property type="project" value="TreeGrafter"/>
</dbReference>
<keyword evidence="2" id="KW-0004">4Fe-4S</keyword>
<accession>A0A7W0C734</accession>
<dbReference type="RefSeq" id="WP_181549986.1">
    <property type="nucleotide sequence ID" value="NZ_JACDUS010000001.1"/>
</dbReference>
<feature type="domain" description="4Fe-4S ferredoxin-type" evidence="9">
    <location>
        <begin position="376"/>
        <end position="408"/>
    </location>
</feature>
<dbReference type="PANTHER" id="PTHR30176">
    <property type="entry name" value="FERREDOXIN-TYPE PROTEIN NAPH"/>
    <property type="match status" value="1"/>
</dbReference>
<proteinExistence type="predicted"/>
<feature type="transmembrane region" description="Helical" evidence="8">
    <location>
        <begin position="107"/>
        <end position="128"/>
    </location>
</feature>
<feature type="domain" description="4Fe-4S ferredoxin-type" evidence="9">
    <location>
        <begin position="222"/>
        <end position="250"/>
    </location>
</feature>
<feature type="region of interest" description="Disordered" evidence="7">
    <location>
        <begin position="509"/>
        <end position="552"/>
    </location>
</feature>
<dbReference type="EMBL" id="JACDUS010000001">
    <property type="protein sequence ID" value="MBA2880343.1"/>
    <property type="molecule type" value="Genomic_DNA"/>
</dbReference>
<comment type="caution">
    <text evidence="10">The sequence shown here is derived from an EMBL/GenBank/DDBJ whole genome shotgun (WGS) entry which is preliminary data.</text>
</comment>
<gene>
    <name evidence="10" type="ORF">HNR65_000650</name>
</gene>
<evidence type="ECO:0000256" key="5">
    <source>
        <dbReference type="ARBA" id="ARBA00023004"/>
    </source>
</evidence>
<dbReference type="Pfam" id="PF12801">
    <property type="entry name" value="Fer4_5"/>
    <property type="match status" value="3"/>
</dbReference>
<evidence type="ECO:0000256" key="7">
    <source>
        <dbReference type="SAM" id="MobiDB-lite"/>
    </source>
</evidence>
<dbReference type="PROSITE" id="PS51379">
    <property type="entry name" value="4FE4S_FER_2"/>
    <property type="match status" value="5"/>
</dbReference>
<keyword evidence="8" id="KW-1133">Transmembrane helix</keyword>
<name>A0A7W0C734_9BACT</name>
<dbReference type="GO" id="GO:0046872">
    <property type="term" value="F:metal ion binding"/>
    <property type="evidence" value="ECO:0007669"/>
    <property type="project" value="UniProtKB-KW"/>
</dbReference>
<dbReference type="GO" id="GO:0051539">
    <property type="term" value="F:4 iron, 4 sulfur cluster binding"/>
    <property type="evidence" value="ECO:0007669"/>
    <property type="project" value="UniProtKB-KW"/>
</dbReference>
<evidence type="ECO:0000313" key="11">
    <source>
        <dbReference type="Proteomes" id="UP000525298"/>
    </source>
</evidence>
<keyword evidence="11" id="KW-1185">Reference proteome</keyword>
<evidence type="ECO:0000256" key="2">
    <source>
        <dbReference type="ARBA" id="ARBA00022485"/>
    </source>
</evidence>
<dbReference type="PANTHER" id="PTHR30176:SF3">
    <property type="entry name" value="FERREDOXIN-TYPE PROTEIN NAPH"/>
    <property type="match status" value="1"/>
</dbReference>
<evidence type="ECO:0000256" key="3">
    <source>
        <dbReference type="ARBA" id="ARBA00022723"/>
    </source>
</evidence>
<evidence type="ECO:0000313" key="10">
    <source>
        <dbReference type="EMBL" id="MBA2880343.1"/>
    </source>
</evidence>
<keyword evidence="8" id="KW-0472">Membrane</keyword>
<keyword evidence="4" id="KW-0249">Electron transport</keyword>
<evidence type="ECO:0000256" key="8">
    <source>
        <dbReference type="SAM" id="Phobius"/>
    </source>
</evidence>
<dbReference type="Gene3D" id="3.30.70.20">
    <property type="match status" value="3"/>
</dbReference>
<dbReference type="Proteomes" id="UP000525298">
    <property type="component" value="Unassembled WGS sequence"/>
</dbReference>